<feature type="domain" description="Signal transduction histidine kinase internal region" evidence="3">
    <location>
        <begin position="153"/>
        <end position="231"/>
    </location>
</feature>
<dbReference type="GO" id="GO:0000155">
    <property type="term" value="F:phosphorelay sensor kinase activity"/>
    <property type="evidence" value="ECO:0007669"/>
    <property type="project" value="InterPro"/>
</dbReference>
<feature type="transmembrane region" description="Helical" evidence="2">
    <location>
        <begin position="71"/>
        <end position="89"/>
    </location>
</feature>
<dbReference type="PANTHER" id="PTHR34220:SF7">
    <property type="entry name" value="SENSOR HISTIDINE KINASE YPDA"/>
    <property type="match status" value="1"/>
</dbReference>
<dbReference type="InterPro" id="IPR036890">
    <property type="entry name" value="HATPase_C_sf"/>
</dbReference>
<proteinExistence type="predicted"/>
<dbReference type="AlphaFoldDB" id="A0A9X0HNA7"/>
<dbReference type="Gene3D" id="3.30.565.10">
    <property type="entry name" value="Histidine kinase-like ATPase, C-terminal domain"/>
    <property type="match status" value="1"/>
</dbReference>
<dbReference type="RefSeq" id="WP_059068729.1">
    <property type="nucleotide sequence ID" value="NZ_LNAL01000005.1"/>
</dbReference>
<keyword evidence="1" id="KW-0175">Coiled coil</keyword>
<evidence type="ECO:0000313" key="4">
    <source>
        <dbReference type="EMBL" id="KUG09167.1"/>
    </source>
</evidence>
<comment type="caution">
    <text evidence="4">The sequence shown here is derived from an EMBL/GenBank/DDBJ whole genome shotgun (WGS) entry which is preliminary data.</text>
</comment>
<name>A0A9X0HNA7_SOLP1</name>
<dbReference type="GO" id="GO:0016020">
    <property type="term" value="C:membrane"/>
    <property type="evidence" value="ECO:0007669"/>
    <property type="project" value="InterPro"/>
</dbReference>
<keyword evidence="2" id="KW-0812">Transmembrane</keyword>
<organism evidence="4 5">
    <name type="scientific">Solirubrum puertoriconensis</name>
    <dbReference type="NCBI Taxonomy" id="1751427"/>
    <lineage>
        <taxon>Bacteria</taxon>
        <taxon>Pseudomonadati</taxon>
        <taxon>Bacteroidota</taxon>
        <taxon>Cytophagia</taxon>
        <taxon>Cytophagales</taxon>
    </lineage>
</organism>
<keyword evidence="2" id="KW-1133">Transmembrane helix</keyword>
<dbReference type="InterPro" id="IPR010559">
    <property type="entry name" value="Sig_transdc_His_kin_internal"/>
</dbReference>
<gene>
    <name evidence="4" type="ORF">ASU33_20350</name>
</gene>
<sequence>MPTLRNFVLFQLTAWLLGFGIVVAYLAQRINNLPYVVAFTLVAFLSYAATIYGYVYGLYPRLYRRLSRPAFAGLVLAFLVGVGALRLWLEAYVVRPLFPSAHRGFLNGDRGHLGYVVVTICFAFGFGLLALAAMRSAQLQQQKEELEHRQLRAEMDLLKAQVQPHFLFNTLNNIYYEAYREAPRTAALVEQLAALMRYFVDLSRQERVPLSAEVDFLRNYLALERIRFRHELRVELRVDAAGELPVPPMLLIPLVENLFKHGFDKRAERNEAALHLWTQDGCLHFEAVNPLPPAPLAPAGGGFGLPNLRERLRLLYGARYALSAHPAHGQFTARLTIPL</sequence>
<keyword evidence="5" id="KW-1185">Reference proteome</keyword>
<feature type="transmembrane region" description="Helical" evidence="2">
    <location>
        <begin position="113"/>
        <end position="133"/>
    </location>
</feature>
<protein>
    <recommendedName>
        <fullName evidence="3">Signal transduction histidine kinase internal region domain-containing protein</fullName>
    </recommendedName>
</protein>
<dbReference type="EMBL" id="LNAL01000005">
    <property type="protein sequence ID" value="KUG09167.1"/>
    <property type="molecule type" value="Genomic_DNA"/>
</dbReference>
<dbReference type="OrthoDB" id="9792992at2"/>
<feature type="coiled-coil region" evidence="1">
    <location>
        <begin position="129"/>
        <end position="161"/>
    </location>
</feature>
<feature type="transmembrane region" description="Helical" evidence="2">
    <location>
        <begin position="33"/>
        <end position="59"/>
    </location>
</feature>
<reference evidence="4 5" key="1">
    <citation type="submission" date="2015-11" db="EMBL/GenBank/DDBJ databases">
        <title>Solirubrum puertoriconensis gen. nov. an environmental bacteria isolated in Puerto Rico.</title>
        <authorList>
            <person name="Cuebas-Irizarry M.F."/>
            <person name="Montalvo-Rodriguez R."/>
        </authorList>
    </citation>
    <scope>NUCLEOTIDE SEQUENCE [LARGE SCALE GENOMIC DNA]</scope>
    <source>
        <strain evidence="4 5">MC1A</strain>
    </source>
</reference>
<evidence type="ECO:0000256" key="2">
    <source>
        <dbReference type="SAM" id="Phobius"/>
    </source>
</evidence>
<dbReference type="InterPro" id="IPR050640">
    <property type="entry name" value="Bact_2-comp_sensor_kinase"/>
</dbReference>
<evidence type="ECO:0000256" key="1">
    <source>
        <dbReference type="SAM" id="Coils"/>
    </source>
</evidence>
<dbReference type="PANTHER" id="PTHR34220">
    <property type="entry name" value="SENSOR HISTIDINE KINASE YPDA"/>
    <property type="match status" value="1"/>
</dbReference>
<evidence type="ECO:0000259" key="3">
    <source>
        <dbReference type="Pfam" id="PF06580"/>
    </source>
</evidence>
<feature type="transmembrane region" description="Helical" evidence="2">
    <location>
        <begin position="7"/>
        <end position="27"/>
    </location>
</feature>
<dbReference type="Pfam" id="PF06580">
    <property type="entry name" value="His_kinase"/>
    <property type="match status" value="1"/>
</dbReference>
<keyword evidence="2" id="KW-0472">Membrane</keyword>
<accession>A0A9X0HNA7</accession>
<evidence type="ECO:0000313" key="5">
    <source>
        <dbReference type="Proteomes" id="UP000054223"/>
    </source>
</evidence>
<dbReference type="Proteomes" id="UP000054223">
    <property type="component" value="Unassembled WGS sequence"/>
</dbReference>